<accession>A0A7K3L9N8</accession>
<dbReference type="SUPFAM" id="SSF69118">
    <property type="entry name" value="AhpD-like"/>
    <property type="match status" value="1"/>
</dbReference>
<protein>
    <recommendedName>
        <fullName evidence="3">Carboxymuconolactone decarboxylase family protein</fullName>
    </recommendedName>
</protein>
<proteinExistence type="predicted"/>
<dbReference type="AlphaFoldDB" id="A0A7K3L9N8"/>
<comment type="caution">
    <text evidence="1">The sequence shown here is derived from an EMBL/GenBank/DDBJ whole genome shotgun (WGS) entry which is preliminary data.</text>
</comment>
<reference evidence="1 2" key="1">
    <citation type="submission" date="2020-01" db="EMBL/GenBank/DDBJ databases">
        <authorList>
            <person name="Sanchez-Estrada R."/>
            <person name="Gonzalez-Y-Merchand J.A."/>
            <person name="Rivera-Gutierrez S."/>
        </authorList>
    </citation>
    <scope>NUCLEOTIDE SEQUENCE [LARGE SCALE GENOMIC DNA]</scope>
    <source>
        <strain evidence="1 2">CST 7247</strain>
    </source>
</reference>
<dbReference type="EMBL" id="JAACYR010000021">
    <property type="protein sequence ID" value="NDJ89119.1"/>
    <property type="molecule type" value="Genomic_DNA"/>
</dbReference>
<evidence type="ECO:0000313" key="1">
    <source>
        <dbReference type="EMBL" id="NDJ89119.1"/>
    </source>
</evidence>
<organism evidence="1 2">
    <name type="scientific">Mycolicibacter kumamotonensis</name>
    <dbReference type="NCBI Taxonomy" id="354243"/>
    <lineage>
        <taxon>Bacteria</taxon>
        <taxon>Bacillati</taxon>
        <taxon>Actinomycetota</taxon>
        <taxon>Actinomycetes</taxon>
        <taxon>Mycobacteriales</taxon>
        <taxon>Mycobacteriaceae</taxon>
        <taxon>Mycolicibacter</taxon>
    </lineage>
</organism>
<gene>
    <name evidence="1" type="ORF">GWR20_08115</name>
</gene>
<dbReference type="Gene3D" id="1.20.1290.10">
    <property type="entry name" value="AhpD-like"/>
    <property type="match status" value="1"/>
</dbReference>
<sequence length="104" mass="10888">MADITGLYQALLGRILGDDATAPLELRRAAFDNAGLDEPIRTLVDTVAHRSYRVSDEDVAAARSAGLSEDQIFEIVVCAAVGQATRQYTGALEALAAAGEGGPR</sequence>
<dbReference type="Proteomes" id="UP000466523">
    <property type="component" value="Unassembled WGS sequence"/>
</dbReference>
<dbReference type="InterPro" id="IPR029032">
    <property type="entry name" value="AhpD-like"/>
</dbReference>
<evidence type="ECO:0000313" key="2">
    <source>
        <dbReference type="Proteomes" id="UP000466523"/>
    </source>
</evidence>
<dbReference type="RefSeq" id="WP_019734935.1">
    <property type="nucleotide sequence ID" value="NZ_JAACYR010000021.1"/>
</dbReference>
<evidence type="ECO:0008006" key="3">
    <source>
        <dbReference type="Google" id="ProtNLM"/>
    </source>
</evidence>
<name>A0A7K3L9N8_9MYCO</name>